<evidence type="ECO:0000313" key="9">
    <source>
        <dbReference type="EMBL" id="CAH1403406.1"/>
    </source>
</evidence>
<proteinExistence type="inferred from homology"/>
<dbReference type="EMBL" id="OV725081">
    <property type="protein sequence ID" value="CAH1403406.1"/>
    <property type="molecule type" value="Genomic_DNA"/>
</dbReference>
<comment type="cofactor">
    <cofactor evidence="1">
        <name>Ca(2+)</name>
        <dbReference type="ChEBI" id="CHEBI:29108"/>
    </cofactor>
</comment>
<dbReference type="PROSITE" id="PS00149">
    <property type="entry name" value="SULFATASE_2"/>
    <property type="match status" value="1"/>
</dbReference>
<keyword evidence="6" id="KW-0325">Glycoprotein</keyword>
<accession>A0A9P0MU24</accession>
<dbReference type="OrthoDB" id="103349at2759"/>
<name>A0A9P0MU24_NEZVI</name>
<dbReference type="PANTHER" id="PTHR10342:SF264">
    <property type="entry name" value="MIP05773P-RELATED"/>
    <property type="match status" value="1"/>
</dbReference>
<evidence type="ECO:0000256" key="5">
    <source>
        <dbReference type="ARBA" id="ARBA00022837"/>
    </source>
</evidence>
<dbReference type="SUPFAM" id="SSF53649">
    <property type="entry name" value="Alkaline phosphatase-like"/>
    <property type="match status" value="1"/>
</dbReference>
<feature type="signal peptide" evidence="7">
    <location>
        <begin position="1"/>
        <end position="20"/>
    </location>
</feature>
<feature type="domain" description="Sulfatase N-terminal" evidence="8">
    <location>
        <begin position="23"/>
        <end position="340"/>
    </location>
</feature>
<evidence type="ECO:0000256" key="1">
    <source>
        <dbReference type="ARBA" id="ARBA00001913"/>
    </source>
</evidence>
<keyword evidence="3" id="KW-0479">Metal-binding</keyword>
<keyword evidence="10" id="KW-1185">Reference proteome</keyword>
<dbReference type="InterPro" id="IPR017850">
    <property type="entry name" value="Alkaline_phosphatase_core_sf"/>
</dbReference>
<gene>
    <name evidence="9" type="ORF">NEZAVI_LOCUS12018</name>
</gene>
<evidence type="ECO:0000256" key="4">
    <source>
        <dbReference type="ARBA" id="ARBA00022801"/>
    </source>
</evidence>
<feature type="chain" id="PRO_5040189033" description="Sulfatase N-terminal domain-containing protein" evidence="7">
    <location>
        <begin position="21"/>
        <end position="527"/>
    </location>
</feature>
<evidence type="ECO:0000256" key="2">
    <source>
        <dbReference type="ARBA" id="ARBA00008779"/>
    </source>
</evidence>
<dbReference type="Proteomes" id="UP001152798">
    <property type="component" value="Chromosome 5"/>
</dbReference>
<dbReference type="GO" id="GO:0008484">
    <property type="term" value="F:sulfuric ester hydrolase activity"/>
    <property type="evidence" value="ECO:0007669"/>
    <property type="project" value="InterPro"/>
</dbReference>
<organism evidence="9 10">
    <name type="scientific">Nezara viridula</name>
    <name type="common">Southern green stink bug</name>
    <name type="synonym">Cimex viridulus</name>
    <dbReference type="NCBI Taxonomy" id="85310"/>
    <lineage>
        <taxon>Eukaryota</taxon>
        <taxon>Metazoa</taxon>
        <taxon>Ecdysozoa</taxon>
        <taxon>Arthropoda</taxon>
        <taxon>Hexapoda</taxon>
        <taxon>Insecta</taxon>
        <taxon>Pterygota</taxon>
        <taxon>Neoptera</taxon>
        <taxon>Paraneoptera</taxon>
        <taxon>Hemiptera</taxon>
        <taxon>Heteroptera</taxon>
        <taxon>Panheteroptera</taxon>
        <taxon>Pentatomomorpha</taxon>
        <taxon>Pentatomoidea</taxon>
        <taxon>Pentatomidae</taxon>
        <taxon>Pentatominae</taxon>
        <taxon>Nezara</taxon>
    </lineage>
</organism>
<dbReference type="PANTHER" id="PTHR10342">
    <property type="entry name" value="ARYLSULFATASE"/>
    <property type="match status" value="1"/>
</dbReference>
<dbReference type="InterPro" id="IPR000917">
    <property type="entry name" value="Sulfatase_N"/>
</dbReference>
<dbReference type="CDD" id="cd16029">
    <property type="entry name" value="4-S"/>
    <property type="match status" value="1"/>
</dbReference>
<dbReference type="Gene3D" id="3.40.720.10">
    <property type="entry name" value="Alkaline Phosphatase, subunit A"/>
    <property type="match status" value="1"/>
</dbReference>
<protein>
    <recommendedName>
        <fullName evidence="8">Sulfatase N-terminal domain-containing protein</fullName>
    </recommendedName>
</protein>
<dbReference type="InterPro" id="IPR047115">
    <property type="entry name" value="ARSB"/>
</dbReference>
<evidence type="ECO:0000313" key="10">
    <source>
        <dbReference type="Proteomes" id="UP001152798"/>
    </source>
</evidence>
<reference evidence="9" key="1">
    <citation type="submission" date="2022-01" db="EMBL/GenBank/DDBJ databases">
        <authorList>
            <person name="King R."/>
        </authorList>
    </citation>
    <scope>NUCLEOTIDE SEQUENCE</scope>
</reference>
<evidence type="ECO:0000256" key="3">
    <source>
        <dbReference type="ARBA" id="ARBA00022723"/>
    </source>
</evidence>
<sequence>MKVDTAFSILLIVLLDFGVCERPNIVIIIADDLGWNDVGFHGGDIETPNLDALAYHGIILNRHYAMPVCSPSRTALMSGDYPLRHGMQGTPCIAGIHDGLPLNVTIMPQYFSKLGYKSHLVGKWHLGYESADYLPTRRGFDSFFGYLNGYLGYWDYTHHATGIGVGRDIRRNEEGVWTECYGNYLTDLLTKEAVRVISEHPEEDGLLLVLSHAAVHTTHLGPEREAAPDVRNLTNRGFLRATAERMDLSVGEMTRALHEKRLLNNSIIVFISDNGAPTFTNVYTNYGSNWPLRGEKGSVHDGGVRTVAAIWSPLIEKKSRVSNQYFHVTDWLPTLYAAAGGQPEDLGSQDGINQWASLLSSSPGTRDMILLNINDADQTEAVIKNKWKLIKNHDPQLMQINNDIYYGENGRWMTYDAKKLNSSAVAHILGPVPENYRQLRQSASVDSPCTDEAAAAAEDCHTRYCLYDILTDPTECYNLAANNSKVVADLKAIIDSYRPSVVPSPIKFFDSRASPKNWNDYWSPWME</sequence>
<evidence type="ECO:0000259" key="8">
    <source>
        <dbReference type="Pfam" id="PF00884"/>
    </source>
</evidence>
<dbReference type="InterPro" id="IPR024607">
    <property type="entry name" value="Sulfatase_CS"/>
</dbReference>
<dbReference type="Gene3D" id="3.30.1120.10">
    <property type="match status" value="1"/>
</dbReference>
<dbReference type="AlphaFoldDB" id="A0A9P0MU24"/>
<dbReference type="GO" id="GO:0046872">
    <property type="term" value="F:metal ion binding"/>
    <property type="evidence" value="ECO:0007669"/>
    <property type="project" value="UniProtKB-KW"/>
</dbReference>
<evidence type="ECO:0000256" key="7">
    <source>
        <dbReference type="SAM" id="SignalP"/>
    </source>
</evidence>
<dbReference type="Pfam" id="PF00884">
    <property type="entry name" value="Sulfatase"/>
    <property type="match status" value="1"/>
</dbReference>
<comment type="similarity">
    <text evidence="2">Belongs to the sulfatase family.</text>
</comment>
<keyword evidence="5" id="KW-0106">Calcium</keyword>
<keyword evidence="4" id="KW-0378">Hydrolase</keyword>
<keyword evidence="7" id="KW-0732">Signal</keyword>
<evidence type="ECO:0000256" key="6">
    <source>
        <dbReference type="ARBA" id="ARBA00023180"/>
    </source>
</evidence>